<dbReference type="PANTHER" id="PTHR46888">
    <property type="entry name" value="ZINC KNUCKLE DOMAINCONTAINING PROTEIN-RELATED"/>
    <property type="match status" value="1"/>
</dbReference>
<feature type="coiled-coil region" evidence="1">
    <location>
        <begin position="7"/>
        <end position="34"/>
    </location>
</feature>
<sequence>MPRPQLAKLAQEQLDKEERKRQEWLAKLALEMQERDRQFELEKLRLEVERVARDKGIPLEPAFNISAAGRLLPQFNEDVDVFFESFERVATELTWPRPRCSLLVQRAVVGKAQHAFAALDGTLSLQYDAVKKAVLTAYRSVPDEYRRKFRSHQRRGVTPGRAMWGTCELSLPALLRPRWW</sequence>
<keyword evidence="1" id="KW-0175">Coiled coil</keyword>
<dbReference type="AlphaFoldDB" id="A0A9Q1IAL7"/>
<dbReference type="EMBL" id="JAINUF010000023">
    <property type="protein sequence ID" value="KAJ8333495.1"/>
    <property type="molecule type" value="Genomic_DNA"/>
</dbReference>
<accession>A0A9Q1IAL7</accession>
<gene>
    <name evidence="2" type="ORF">SKAU_G00415030</name>
</gene>
<protein>
    <submittedName>
        <fullName evidence="2">Uncharacterized protein</fullName>
    </submittedName>
</protein>
<name>A0A9Q1IAL7_SYNKA</name>
<comment type="caution">
    <text evidence="2">The sequence shown here is derived from an EMBL/GenBank/DDBJ whole genome shotgun (WGS) entry which is preliminary data.</text>
</comment>
<evidence type="ECO:0000313" key="3">
    <source>
        <dbReference type="Proteomes" id="UP001152622"/>
    </source>
</evidence>
<reference evidence="2" key="1">
    <citation type="journal article" date="2023" name="Science">
        <title>Genome structures resolve the early diversification of teleost fishes.</title>
        <authorList>
            <person name="Parey E."/>
            <person name="Louis A."/>
            <person name="Montfort J."/>
            <person name="Bouchez O."/>
            <person name="Roques C."/>
            <person name="Iampietro C."/>
            <person name="Lluch J."/>
            <person name="Castinel A."/>
            <person name="Donnadieu C."/>
            <person name="Desvignes T."/>
            <person name="Floi Bucao C."/>
            <person name="Jouanno E."/>
            <person name="Wen M."/>
            <person name="Mejri S."/>
            <person name="Dirks R."/>
            <person name="Jansen H."/>
            <person name="Henkel C."/>
            <person name="Chen W.J."/>
            <person name="Zahm M."/>
            <person name="Cabau C."/>
            <person name="Klopp C."/>
            <person name="Thompson A.W."/>
            <person name="Robinson-Rechavi M."/>
            <person name="Braasch I."/>
            <person name="Lecointre G."/>
            <person name="Bobe J."/>
            <person name="Postlethwait J.H."/>
            <person name="Berthelot C."/>
            <person name="Roest Crollius H."/>
            <person name="Guiguen Y."/>
        </authorList>
    </citation>
    <scope>NUCLEOTIDE SEQUENCE</scope>
    <source>
        <strain evidence="2">WJC10195</strain>
    </source>
</reference>
<dbReference type="OrthoDB" id="8959203at2759"/>
<evidence type="ECO:0000256" key="1">
    <source>
        <dbReference type="SAM" id="Coils"/>
    </source>
</evidence>
<organism evidence="2 3">
    <name type="scientific">Synaphobranchus kaupii</name>
    <name type="common">Kaup's arrowtooth eel</name>
    <dbReference type="NCBI Taxonomy" id="118154"/>
    <lineage>
        <taxon>Eukaryota</taxon>
        <taxon>Metazoa</taxon>
        <taxon>Chordata</taxon>
        <taxon>Craniata</taxon>
        <taxon>Vertebrata</taxon>
        <taxon>Euteleostomi</taxon>
        <taxon>Actinopterygii</taxon>
        <taxon>Neopterygii</taxon>
        <taxon>Teleostei</taxon>
        <taxon>Anguilliformes</taxon>
        <taxon>Synaphobranchidae</taxon>
        <taxon>Synaphobranchus</taxon>
    </lineage>
</organism>
<keyword evidence="3" id="KW-1185">Reference proteome</keyword>
<evidence type="ECO:0000313" key="2">
    <source>
        <dbReference type="EMBL" id="KAJ8333495.1"/>
    </source>
</evidence>
<proteinExistence type="predicted"/>
<dbReference type="PANTHER" id="PTHR46888:SF13">
    <property type="entry name" value="RIBONUCLEASE H"/>
    <property type="match status" value="1"/>
</dbReference>
<dbReference type="Proteomes" id="UP001152622">
    <property type="component" value="Chromosome 23"/>
</dbReference>